<dbReference type="GO" id="GO:0030288">
    <property type="term" value="C:outer membrane-bounded periplasmic space"/>
    <property type="evidence" value="ECO:0007669"/>
    <property type="project" value="InterPro"/>
</dbReference>
<accession>A0A095UDM4</accession>
<dbReference type="OrthoDB" id="511700at2"/>
<dbReference type="AlphaFoldDB" id="A0A095UDM4"/>
<dbReference type="EMBL" id="JPKR02000003">
    <property type="protein sequence ID" value="KGD72533.1"/>
    <property type="molecule type" value="Genomic_DNA"/>
</dbReference>
<dbReference type="eggNOG" id="COG3121">
    <property type="taxonomic scope" value="Bacteria"/>
</dbReference>
<dbReference type="InterPro" id="IPR016147">
    <property type="entry name" value="Pili_assmbl_chaperone_N"/>
</dbReference>
<sequence>MKIKYYLSALLILLSARGINARAASSVLVWPIFQTISSTDKGSELWLQNRGNSAVTLQLRIFKWQQHNSATVYSDQKAVLASPPFVTVQPGQRQLIRLIRIQPTAPQREDAYRIVIDEIPGSAASQDNGNNSGLIMRMRYVLPLFLYGQGIAPVSQDGPVSAIQRNLSWKIVRDKGQAVLAVTNHGDMHARLSDIFWGNDARHPVAYISKGFLGYVLAGQTVEFPLPAHQTPGNSLFSRLADNVAPVGIAADR</sequence>
<evidence type="ECO:0000256" key="1">
    <source>
        <dbReference type="SAM" id="SignalP"/>
    </source>
</evidence>
<dbReference type="InterPro" id="IPR050643">
    <property type="entry name" value="Periplasmic_pilus_chap"/>
</dbReference>
<protein>
    <recommendedName>
        <fullName evidence="2">Pili assembly chaperone N-terminal domain-containing protein</fullName>
    </recommendedName>
</protein>
<dbReference type="Gene3D" id="2.60.40.10">
    <property type="entry name" value="Immunoglobulins"/>
    <property type="match status" value="1"/>
</dbReference>
<organism evidence="3 4">
    <name type="scientific">Tatumella morbirosei</name>
    <dbReference type="NCBI Taxonomy" id="642227"/>
    <lineage>
        <taxon>Bacteria</taxon>
        <taxon>Pseudomonadati</taxon>
        <taxon>Pseudomonadota</taxon>
        <taxon>Gammaproteobacteria</taxon>
        <taxon>Enterobacterales</taxon>
        <taxon>Erwiniaceae</taxon>
        <taxon>Tatumella</taxon>
    </lineage>
</organism>
<dbReference type="GO" id="GO:0071555">
    <property type="term" value="P:cell wall organization"/>
    <property type="evidence" value="ECO:0007669"/>
    <property type="project" value="InterPro"/>
</dbReference>
<dbReference type="Proteomes" id="UP000029577">
    <property type="component" value="Unassembled WGS sequence"/>
</dbReference>
<evidence type="ECO:0000259" key="2">
    <source>
        <dbReference type="Pfam" id="PF00345"/>
    </source>
</evidence>
<proteinExistence type="predicted"/>
<gene>
    <name evidence="3" type="ORF">HA49_17660</name>
</gene>
<dbReference type="SUPFAM" id="SSF49354">
    <property type="entry name" value="PapD-like"/>
    <property type="match status" value="1"/>
</dbReference>
<dbReference type="Pfam" id="PF00345">
    <property type="entry name" value="PapD_N"/>
    <property type="match status" value="1"/>
</dbReference>
<name>A0A095UDM4_9GAMM</name>
<reference evidence="3" key="1">
    <citation type="submission" date="2014-12" db="EMBL/GenBank/DDBJ databases">
        <title>The draft genome of the Tatumella morbirosei type strain, LMG23360T isolated from pineapple rot.</title>
        <authorList>
            <person name="Smits T.H."/>
            <person name="Palmer M."/>
            <person name="Venter S.N."/>
            <person name="Duffy B."/>
            <person name="Steenkamp E.T."/>
            <person name="Chan W.Y."/>
            <person name="Coutinho T.A."/>
            <person name="Coetzee M.P."/>
            <person name="De Maayer P."/>
        </authorList>
    </citation>
    <scope>NUCLEOTIDE SEQUENCE [LARGE SCALE GENOMIC DNA]</scope>
    <source>
        <strain evidence="3">LMG 23360</strain>
    </source>
</reference>
<dbReference type="RefSeq" id="WP_038022233.1">
    <property type="nucleotide sequence ID" value="NZ_JPKR02000003.1"/>
</dbReference>
<dbReference type="InterPro" id="IPR008962">
    <property type="entry name" value="PapD-like_sf"/>
</dbReference>
<keyword evidence="1" id="KW-0732">Signal</keyword>
<dbReference type="PANTHER" id="PTHR30251">
    <property type="entry name" value="PILUS ASSEMBLY CHAPERONE"/>
    <property type="match status" value="1"/>
</dbReference>
<comment type="caution">
    <text evidence="3">The sequence shown here is derived from an EMBL/GenBank/DDBJ whole genome shotgun (WGS) entry which is preliminary data.</text>
</comment>
<feature type="domain" description="Pili assembly chaperone N-terminal" evidence="2">
    <location>
        <begin position="37"/>
        <end position="146"/>
    </location>
</feature>
<feature type="chain" id="PRO_5001919088" description="Pili assembly chaperone N-terminal domain-containing protein" evidence="1">
    <location>
        <begin position="24"/>
        <end position="253"/>
    </location>
</feature>
<dbReference type="PANTHER" id="PTHR30251:SF4">
    <property type="entry name" value="SLR1668 PROTEIN"/>
    <property type="match status" value="1"/>
</dbReference>
<dbReference type="STRING" id="642227.HA49_17660"/>
<evidence type="ECO:0000313" key="3">
    <source>
        <dbReference type="EMBL" id="KGD72533.1"/>
    </source>
</evidence>
<feature type="signal peptide" evidence="1">
    <location>
        <begin position="1"/>
        <end position="23"/>
    </location>
</feature>
<keyword evidence="4" id="KW-1185">Reference proteome</keyword>
<dbReference type="InterPro" id="IPR013783">
    <property type="entry name" value="Ig-like_fold"/>
</dbReference>
<evidence type="ECO:0000313" key="4">
    <source>
        <dbReference type="Proteomes" id="UP000029577"/>
    </source>
</evidence>